<keyword evidence="3" id="KW-1185">Reference proteome</keyword>
<name>A0ABW1G9P8_9ACTN</name>
<dbReference type="Proteomes" id="UP001596174">
    <property type="component" value="Unassembled WGS sequence"/>
</dbReference>
<sequence>MMSHRHHPLGRWLAGTAATACLGFGLTATAAVGTAHAATAAHPFPAHVTYAQGVLPSASQASRDAAVQKQYDSWKSAYLVHGCASNEYYVS</sequence>
<accession>A0ABW1G9P8</accession>
<feature type="non-terminal residue" evidence="2">
    <location>
        <position position="91"/>
    </location>
</feature>
<organism evidence="2 3">
    <name type="scientific">Streptacidiphilus monticola</name>
    <dbReference type="NCBI Taxonomy" id="2161674"/>
    <lineage>
        <taxon>Bacteria</taxon>
        <taxon>Bacillati</taxon>
        <taxon>Actinomycetota</taxon>
        <taxon>Actinomycetes</taxon>
        <taxon>Kitasatosporales</taxon>
        <taxon>Streptomycetaceae</taxon>
        <taxon>Streptacidiphilus</taxon>
    </lineage>
</organism>
<evidence type="ECO:0000313" key="2">
    <source>
        <dbReference type="EMBL" id="MFC5910327.1"/>
    </source>
</evidence>
<keyword evidence="1" id="KW-0732">Signal</keyword>
<protein>
    <submittedName>
        <fullName evidence="2">Uncharacterized protein</fullName>
    </submittedName>
</protein>
<comment type="caution">
    <text evidence="2">The sequence shown here is derived from an EMBL/GenBank/DDBJ whole genome shotgun (WGS) entry which is preliminary data.</text>
</comment>
<proteinExistence type="predicted"/>
<reference evidence="3" key="1">
    <citation type="journal article" date="2019" name="Int. J. Syst. Evol. Microbiol.">
        <title>The Global Catalogue of Microorganisms (GCM) 10K type strain sequencing project: providing services to taxonomists for standard genome sequencing and annotation.</title>
        <authorList>
            <consortium name="The Broad Institute Genomics Platform"/>
            <consortium name="The Broad Institute Genome Sequencing Center for Infectious Disease"/>
            <person name="Wu L."/>
            <person name="Ma J."/>
        </authorList>
    </citation>
    <scope>NUCLEOTIDE SEQUENCE [LARGE SCALE GENOMIC DNA]</scope>
    <source>
        <strain evidence="3">JCM 4816</strain>
    </source>
</reference>
<feature type="chain" id="PRO_5045574802" evidence="1">
    <location>
        <begin position="38"/>
        <end position="91"/>
    </location>
</feature>
<feature type="signal peptide" evidence="1">
    <location>
        <begin position="1"/>
        <end position="37"/>
    </location>
</feature>
<evidence type="ECO:0000313" key="3">
    <source>
        <dbReference type="Proteomes" id="UP001596174"/>
    </source>
</evidence>
<evidence type="ECO:0000256" key="1">
    <source>
        <dbReference type="SAM" id="SignalP"/>
    </source>
</evidence>
<dbReference type="EMBL" id="JBHSQJ010000109">
    <property type="protein sequence ID" value="MFC5910327.1"/>
    <property type="molecule type" value="Genomic_DNA"/>
</dbReference>
<gene>
    <name evidence="2" type="ORF">ACFP3V_24280</name>
</gene>